<dbReference type="InterPro" id="IPR025202">
    <property type="entry name" value="PLD-like_dom"/>
</dbReference>
<evidence type="ECO:0000259" key="8">
    <source>
        <dbReference type="Pfam" id="PF13091"/>
    </source>
</evidence>
<feature type="domain" description="Phospholipase D-like" evidence="8">
    <location>
        <begin position="60"/>
        <end position="208"/>
    </location>
</feature>
<evidence type="ECO:0000256" key="3">
    <source>
        <dbReference type="ARBA" id="ARBA00012027"/>
    </source>
</evidence>
<dbReference type="Proteomes" id="UP001589716">
    <property type="component" value="Unassembled WGS sequence"/>
</dbReference>
<feature type="chain" id="PRO_5045218624" description="phospholipase D" evidence="7">
    <location>
        <begin position="28"/>
        <end position="405"/>
    </location>
</feature>
<evidence type="ECO:0000256" key="7">
    <source>
        <dbReference type="SAM" id="SignalP"/>
    </source>
</evidence>
<gene>
    <name evidence="9" type="ORF">ACFFTP_00225</name>
</gene>
<comment type="caution">
    <text evidence="9">The sequence shown here is derived from an EMBL/GenBank/DDBJ whole genome shotgun (WGS) entry which is preliminary data.</text>
</comment>
<protein>
    <recommendedName>
        <fullName evidence="3">phospholipase D</fullName>
        <ecNumber evidence="3">3.1.4.4</ecNumber>
    </recommendedName>
</protein>
<keyword evidence="6" id="KW-0443">Lipid metabolism</keyword>
<evidence type="ECO:0000313" key="10">
    <source>
        <dbReference type="Proteomes" id="UP001589716"/>
    </source>
</evidence>
<keyword evidence="4" id="KW-0378">Hydrolase</keyword>
<dbReference type="Pfam" id="PF13091">
    <property type="entry name" value="PLDc_2"/>
    <property type="match status" value="2"/>
</dbReference>
<keyword evidence="10" id="KW-1185">Reference proteome</keyword>
<keyword evidence="5" id="KW-0442">Lipid degradation</keyword>
<name>A0ABV5QGL3_9ACTN</name>
<dbReference type="Gene3D" id="3.30.870.10">
    <property type="entry name" value="Endonuclease Chain A"/>
    <property type="match status" value="2"/>
</dbReference>
<dbReference type="SUPFAM" id="SSF56024">
    <property type="entry name" value="Phospholipase D/nuclease"/>
    <property type="match status" value="2"/>
</dbReference>
<dbReference type="PANTHER" id="PTHR43856">
    <property type="entry name" value="CARDIOLIPIN HYDROLASE"/>
    <property type="match status" value="1"/>
</dbReference>
<comment type="similarity">
    <text evidence="2">Belongs to the phospholipase D family.</text>
</comment>
<comment type="catalytic activity">
    <reaction evidence="1">
        <text>a 1,2-diacyl-sn-glycero-3-phosphocholine + H2O = a 1,2-diacyl-sn-glycero-3-phosphate + choline + H(+)</text>
        <dbReference type="Rhea" id="RHEA:14445"/>
        <dbReference type="ChEBI" id="CHEBI:15354"/>
        <dbReference type="ChEBI" id="CHEBI:15377"/>
        <dbReference type="ChEBI" id="CHEBI:15378"/>
        <dbReference type="ChEBI" id="CHEBI:57643"/>
        <dbReference type="ChEBI" id="CHEBI:58608"/>
        <dbReference type="EC" id="3.1.4.4"/>
    </reaction>
</comment>
<proteinExistence type="inferred from homology"/>
<evidence type="ECO:0000313" key="9">
    <source>
        <dbReference type="EMBL" id="MFB9552621.1"/>
    </source>
</evidence>
<evidence type="ECO:0000256" key="6">
    <source>
        <dbReference type="ARBA" id="ARBA00023098"/>
    </source>
</evidence>
<sequence>MRRPTRLLLALTAAAGLLTAAQIPAGAAGTDAEAVTTTATFNDPAGDTAAQDRVRDHIIDLIGRAPAGSAITAGLYTFTDDPVTDALGAAKARGVQVRVIVDHTSATMTGGEYERLAARLGTDRTQPSWVFACPAGRGCIGSRKLPGDTDGAINHNKFWLFSNTGGASDVVVQTSANMTGLQRTDLFNNAVTIVDSGLYGIYRSYFSDLLHHGTSTSGLSHYYKTPASGTGPYKTYFFPRQEAAGSSYDADASTDTVKLILDNVSCAGGTQIRMAANLFTRDEVATKLVSLKNAGCSVILAHDGYPGSMGSAVESVISGKLTQRVQCYEDRGTGVAKAGLHSKYLLVEGTYDGVAGKKLVWTGSHNYTYPALRANDETLLKIDHPTLFAQYKANHEHLMTYCAGS</sequence>
<dbReference type="EC" id="3.1.4.4" evidence="3"/>
<keyword evidence="7" id="KW-0732">Signal</keyword>
<dbReference type="InterPro" id="IPR051406">
    <property type="entry name" value="PLD_domain"/>
</dbReference>
<dbReference type="PANTHER" id="PTHR43856:SF1">
    <property type="entry name" value="MITOCHONDRIAL CARDIOLIPIN HYDROLASE"/>
    <property type="match status" value="1"/>
</dbReference>
<dbReference type="EMBL" id="JBHMCT010000001">
    <property type="protein sequence ID" value="MFB9552621.1"/>
    <property type="molecule type" value="Genomic_DNA"/>
</dbReference>
<evidence type="ECO:0000256" key="2">
    <source>
        <dbReference type="ARBA" id="ARBA00008664"/>
    </source>
</evidence>
<evidence type="ECO:0000256" key="4">
    <source>
        <dbReference type="ARBA" id="ARBA00022801"/>
    </source>
</evidence>
<reference evidence="9 10" key="1">
    <citation type="submission" date="2024-09" db="EMBL/GenBank/DDBJ databases">
        <authorList>
            <person name="Sun Q."/>
            <person name="Mori K."/>
        </authorList>
    </citation>
    <scope>NUCLEOTIDE SEQUENCE [LARGE SCALE GENOMIC DNA]</scope>
    <source>
        <strain evidence="9 10">JCM 4414</strain>
    </source>
</reference>
<feature type="signal peptide" evidence="7">
    <location>
        <begin position="1"/>
        <end position="27"/>
    </location>
</feature>
<dbReference type="RefSeq" id="WP_345487671.1">
    <property type="nucleotide sequence ID" value="NZ_BAAAWU010000001.1"/>
</dbReference>
<evidence type="ECO:0000256" key="5">
    <source>
        <dbReference type="ARBA" id="ARBA00022963"/>
    </source>
</evidence>
<evidence type="ECO:0000256" key="1">
    <source>
        <dbReference type="ARBA" id="ARBA00000798"/>
    </source>
</evidence>
<organism evidence="9 10">
    <name type="scientific">Streptomyces roseoviridis</name>
    <dbReference type="NCBI Taxonomy" id="67361"/>
    <lineage>
        <taxon>Bacteria</taxon>
        <taxon>Bacillati</taxon>
        <taxon>Actinomycetota</taxon>
        <taxon>Actinomycetes</taxon>
        <taxon>Kitasatosporales</taxon>
        <taxon>Streptomycetaceae</taxon>
        <taxon>Streptomyces</taxon>
    </lineage>
</organism>
<feature type="domain" description="Phospholipase D-like" evidence="8">
    <location>
        <begin position="270"/>
        <end position="398"/>
    </location>
</feature>
<accession>A0ABV5QGL3</accession>